<keyword evidence="3" id="KW-1185">Reference proteome</keyword>
<evidence type="ECO:0000256" key="1">
    <source>
        <dbReference type="SAM" id="Phobius"/>
    </source>
</evidence>
<dbReference type="AlphaFoldDB" id="A0A562QVV9"/>
<reference evidence="2 3" key="1">
    <citation type="journal article" date="2015" name="Stand. Genomic Sci.">
        <title>Genomic Encyclopedia of Bacterial and Archaeal Type Strains, Phase III: the genomes of soil and plant-associated and newly described type strains.</title>
        <authorList>
            <person name="Whitman W.B."/>
            <person name="Woyke T."/>
            <person name="Klenk H.P."/>
            <person name="Zhou Y."/>
            <person name="Lilburn T.G."/>
            <person name="Beck B.J."/>
            <person name="De Vos P."/>
            <person name="Vandamme P."/>
            <person name="Eisen J.A."/>
            <person name="Garrity G."/>
            <person name="Hugenholtz P."/>
            <person name="Kyrpides N.C."/>
        </authorList>
    </citation>
    <scope>NUCLEOTIDE SEQUENCE [LARGE SCALE GENOMIC DNA]</scope>
    <source>
        <strain evidence="2 3">CGMCC 1.10822</strain>
    </source>
</reference>
<dbReference type="RefSeq" id="WP_145652975.1">
    <property type="nucleotide sequence ID" value="NZ_VLLB01000013.1"/>
</dbReference>
<sequence length="614" mass="67952">MMGASLLARLEAWYERRSASLNSAGALRKAAWLVPFVFGLLSVLLGQDDGWDMKNYHLYAPFAALHGRLGFDLAPGQFQGYFNPTLDMLYYLLVQALPGPVTGFIMGALHGLNFVLLLAIGRAALPHLPAADRCRVPLLLALCGICGVGFLSELGNSMGDNLTSLFVLGAVWLLMHRWEALPAARGVGIALVAGLLMGLGTGLKLTNATHAIGLCVALLVVPGAWWLRLRLAFGFGVGVLAGMAVTAGWWFLKMWQLFGNPLFPQFNNLFRSPLAAQIGVIDNDHLPRSIWEALAWPLVFTAQFERVSELVFRQLIWPVVYVLCVVLLVRLLMRRSGVPAGRERFLVVFFVVAFLAWMKLFGIHRYLVPVELLAPLVAWILLHALFAQARARRAAGWLLTVCALTVFPFGTWGHTPWASRSFHADVPAFARPEQTVIVTALVHPPSGWMVEFFPRPIRFASVGDGFPASDAWRARIRAALGERSGPHYILMQGAKNYEESRLAQRIRWADMLGLMDDARSCARLHKITRKVRLRVQLAPAAATPPGKACTLELQPKYRRDLAAENADIRARADTVLARYGLRMRQEACITRNAWIGAEPMPYMLCPMAPVSPQP</sequence>
<evidence type="ECO:0000313" key="3">
    <source>
        <dbReference type="Proteomes" id="UP000318431"/>
    </source>
</evidence>
<feature type="transmembrane region" description="Helical" evidence="1">
    <location>
        <begin position="368"/>
        <end position="387"/>
    </location>
</feature>
<comment type="caution">
    <text evidence="2">The sequence shown here is derived from an EMBL/GenBank/DDBJ whole genome shotgun (WGS) entry which is preliminary data.</text>
</comment>
<dbReference type="EMBL" id="VLLB01000013">
    <property type="protein sequence ID" value="TWI60925.1"/>
    <property type="molecule type" value="Genomic_DNA"/>
</dbReference>
<feature type="transmembrane region" description="Helical" evidence="1">
    <location>
        <begin position="136"/>
        <end position="152"/>
    </location>
</feature>
<dbReference type="OrthoDB" id="1814621at2"/>
<feature type="transmembrane region" description="Helical" evidence="1">
    <location>
        <begin position="232"/>
        <end position="252"/>
    </location>
</feature>
<keyword evidence="1" id="KW-0812">Transmembrane</keyword>
<accession>A0A562QVV9</accession>
<feature type="transmembrane region" description="Helical" evidence="1">
    <location>
        <begin position="394"/>
        <end position="413"/>
    </location>
</feature>
<keyword evidence="1" id="KW-1133">Transmembrane helix</keyword>
<dbReference type="Proteomes" id="UP000318431">
    <property type="component" value="Unassembled WGS sequence"/>
</dbReference>
<feature type="transmembrane region" description="Helical" evidence="1">
    <location>
        <begin position="158"/>
        <end position="175"/>
    </location>
</feature>
<feature type="transmembrane region" description="Helical" evidence="1">
    <location>
        <begin position="315"/>
        <end position="333"/>
    </location>
</feature>
<keyword evidence="1" id="KW-0472">Membrane</keyword>
<organism evidence="2 3">
    <name type="scientific">Pseudoduganella lurida</name>
    <dbReference type="NCBI Taxonomy" id="1036180"/>
    <lineage>
        <taxon>Bacteria</taxon>
        <taxon>Pseudomonadati</taxon>
        <taxon>Pseudomonadota</taxon>
        <taxon>Betaproteobacteria</taxon>
        <taxon>Burkholderiales</taxon>
        <taxon>Oxalobacteraceae</taxon>
        <taxon>Telluria group</taxon>
        <taxon>Pseudoduganella</taxon>
    </lineage>
</organism>
<feature type="transmembrane region" description="Helical" evidence="1">
    <location>
        <begin position="182"/>
        <end position="202"/>
    </location>
</feature>
<name>A0A562QVV9_9BURK</name>
<gene>
    <name evidence="2" type="ORF">IP91_04889</name>
</gene>
<evidence type="ECO:0000313" key="2">
    <source>
        <dbReference type="EMBL" id="TWI60925.1"/>
    </source>
</evidence>
<feature type="transmembrane region" description="Helical" evidence="1">
    <location>
        <begin position="345"/>
        <end position="362"/>
    </location>
</feature>
<feature type="transmembrane region" description="Helical" evidence="1">
    <location>
        <begin position="208"/>
        <end position="227"/>
    </location>
</feature>
<feature type="transmembrane region" description="Helical" evidence="1">
    <location>
        <begin position="101"/>
        <end position="124"/>
    </location>
</feature>
<protein>
    <submittedName>
        <fullName evidence="2">Uncharacterized protein DUF2029</fullName>
    </submittedName>
</protein>
<proteinExistence type="predicted"/>